<reference evidence="11" key="1">
    <citation type="submission" date="2016-06" db="UniProtKB">
        <authorList>
            <consortium name="WormBaseParasite"/>
        </authorList>
    </citation>
    <scope>IDENTIFICATION</scope>
</reference>
<evidence type="ECO:0000256" key="6">
    <source>
        <dbReference type="ARBA" id="ARBA00023180"/>
    </source>
</evidence>
<dbReference type="SUPFAM" id="SSF57196">
    <property type="entry name" value="EGF/Laminin"/>
    <property type="match status" value="1"/>
</dbReference>
<dbReference type="AlphaFoldDB" id="A0A183D7E1"/>
<dbReference type="WBParaSite" id="GPUH_0000463901-mRNA-1">
    <property type="protein sequence ID" value="GPUH_0000463901-mRNA-1"/>
    <property type="gene ID" value="GPUH_0000463901"/>
</dbReference>
<organism evidence="11">
    <name type="scientific">Gongylonema pulchrum</name>
    <dbReference type="NCBI Taxonomy" id="637853"/>
    <lineage>
        <taxon>Eukaryota</taxon>
        <taxon>Metazoa</taxon>
        <taxon>Ecdysozoa</taxon>
        <taxon>Nematoda</taxon>
        <taxon>Chromadorea</taxon>
        <taxon>Rhabditida</taxon>
        <taxon>Spirurina</taxon>
        <taxon>Spiruromorpha</taxon>
        <taxon>Spiruroidea</taxon>
        <taxon>Gongylonematidae</taxon>
        <taxon>Gongylonema</taxon>
    </lineage>
</organism>
<dbReference type="CDD" id="cd00053">
    <property type="entry name" value="EGF"/>
    <property type="match status" value="1"/>
</dbReference>
<comment type="caution">
    <text evidence="7">Lacks conserved residue(s) required for the propagation of feature annotation.</text>
</comment>
<feature type="disulfide bond" evidence="7">
    <location>
        <begin position="159"/>
        <end position="168"/>
    </location>
</feature>
<dbReference type="PROSITE" id="PS01186">
    <property type="entry name" value="EGF_2"/>
    <property type="match status" value="1"/>
</dbReference>
<dbReference type="InterPro" id="IPR000742">
    <property type="entry name" value="EGF"/>
</dbReference>
<proteinExistence type="predicted"/>
<keyword evidence="5 7" id="KW-1015">Disulfide bond</keyword>
<evidence type="ECO:0000256" key="3">
    <source>
        <dbReference type="ARBA" id="ARBA00022536"/>
    </source>
</evidence>
<protein>
    <submittedName>
        <fullName evidence="11">EGF-like domain-containing protein</fullName>
    </submittedName>
</protein>
<evidence type="ECO:0000256" key="2">
    <source>
        <dbReference type="ARBA" id="ARBA00022525"/>
    </source>
</evidence>
<dbReference type="PROSITE" id="PS00022">
    <property type="entry name" value="EGF_1"/>
    <property type="match status" value="1"/>
</dbReference>
<dbReference type="EMBL" id="UYRT01008977">
    <property type="protein sequence ID" value="VDK46331.1"/>
    <property type="molecule type" value="Genomic_DNA"/>
</dbReference>
<dbReference type="Gene3D" id="2.10.25.10">
    <property type="entry name" value="Laminin"/>
    <property type="match status" value="1"/>
</dbReference>
<dbReference type="OrthoDB" id="283575at2759"/>
<keyword evidence="6" id="KW-0325">Glycoprotein</keyword>
<evidence type="ECO:0000313" key="11">
    <source>
        <dbReference type="WBParaSite" id="GPUH_0000463901-mRNA-1"/>
    </source>
</evidence>
<keyword evidence="3 7" id="KW-0245">EGF-like domain</keyword>
<evidence type="ECO:0000256" key="4">
    <source>
        <dbReference type="ARBA" id="ARBA00022737"/>
    </source>
</evidence>
<dbReference type="Pfam" id="PF00008">
    <property type="entry name" value="EGF"/>
    <property type="match status" value="1"/>
</dbReference>
<comment type="subcellular location">
    <subcellularLocation>
        <location evidence="1">Secreted</location>
    </subcellularLocation>
</comment>
<evidence type="ECO:0000259" key="8">
    <source>
        <dbReference type="PROSITE" id="PS50026"/>
    </source>
</evidence>
<evidence type="ECO:0000313" key="9">
    <source>
        <dbReference type="EMBL" id="VDK46331.1"/>
    </source>
</evidence>
<keyword evidence="2" id="KW-0964">Secreted</keyword>
<reference evidence="9 10" key="2">
    <citation type="submission" date="2018-11" db="EMBL/GenBank/DDBJ databases">
        <authorList>
            <consortium name="Pathogen Informatics"/>
        </authorList>
    </citation>
    <scope>NUCLEOTIDE SEQUENCE [LARGE SCALE GENOMIC DNA]</scope>
</reference>
<dbReference type="Proteomes" id="UP000271098">
    <property type="component" value="Unassembled WGS sequence"/>
</dbReference>
<accession>A0A183D7E1</accession>
<dbReference type="PROSITE" id="PS50026">
    <property type="entry name" value="EGF_3"/>
    <property type="match status" value="1"/>
</dbReference>
<gene>
    <name evidence="9" type="ORF">GPUH_LOCUS4632</name>
</gene>
<name>A0A183D7E1_9BILA</name>
<evidence type="ECO:0000256" key="1">
    <source>
        <dbReference type="ARBA" id="ARBA00004613"/>
    </source>
</evidence>
<keyword evidence="4" id="KW-0677">Repeat</keyword>
<dbReference type="GO" id="GO:0007399">
    <property type="term" value="P:nervous system development"/>
    <property type="evidence" value="ECO:0007669"/>
    <property type="project" value="UniProtKB-ARBA"/>
</dbReference>
<feature type="domain" description="EGF-like" evidence="8">
    <location>
        <begin position="130"/>
        <end position="169"/>
    </location>
</feature>
<evidence type="ECO:0000256" key="5">
    <source>
        <dbReference type="ARBA" id="ARBA00023157"/>
    </source>
</evidence>
<sequence>MPETLRDLAYRHENEIEEILEQQVTAQPLSTGRDGNDTKVTLPSFSRTTAPWQLRTGKAKDIDHIYDGRFPKISAANLNRELVKTKVMMGSTVQIGKQYSSTHSSAQATFSIEFREVKLCGELLVLKDFNLDKCAENPCQNEARCRLNSTSKAGFSCICQRGWAGPLCESSFSCRFYSSKFLKVLYA</sequence>
<dbReference type="SMART" id="SM00181">
    <property type="entry name" value="EGF"/>
    <property type="match status" value="1"/>
</dbReference>
<evidence type="ECO:0000313" key="10">
    <source>
        <dbReference type="Proteomes" id="UP000271098"/>
    </source>
</evidence>
<dbReference type="GO" id="GO:0005576">
    <property type="term" value="C:extracellular region"/>
    <property type="evidence" value="ECO:0007669"/>
    <property type="project" value="UniProtKB-SubCell"/>
</dbReference>
<evidence type="ECO:0000256" key="7">
    <source>
        <dbReference type="PROSITE-ProRule" id="PRU00076"/>
    </source>
</evidence>
<keyword evidence="10" id="KW-1185">Reference proteome</keyword>
<dbReference type="FunFam" id="2.10.25.10:FF:000045">
    <property type="entry name" value="Slit guidance ligand 2"/>
    <property type="match status" value="1"/>
</dbReference>